<dbReference type="GO" id="GO:0005886">
    <property type="term" value="C:plasma membrane"/>
    <property type="evidence" value="ECO:0007669"/>
    <property type="project" value="UniProtKB-SubCell"/>
</dbReference>
<dbReference type="GO" id="GO:0016042">
    <property type="term" value="P:lipid catabolic process"/>
    <property type="evidence" value="ECO:0007669"/>
    <property type="project" value="UniProtKB-KW"/>
</dbReference>
<dbReference type="InterPro" id="IPR052214">
    <property type="entry name" value="DAG_Lipase-Related"/>
</dbReference>
<evidence type="ECO:0000256" key="3">
    <source>
        <dbReference type="ARBA" id="ARBA00022475"/>
    </source>
</evidence>
<protein>
    <recommendedName>
        <fullName evidence="14">sn-1-specific diacylglycerol lipase</fullName>
        <ecNumber evidence="14">3.1.1.116</ecNumber>
    </recommendedName>
</protein>
<comment type="subcellular location">
    <subcellularLocation>
        <location evidence="2">Cell membrane</location>
        <topology evidence="2">Multi-pass membrane protein</topology>
    </subcellularLocation>
</comment>
<dbReference type="SUPFAM" id="SSF49562">
    <property type="entry name" value="C2 domain (Calcium/lipid-binding domain, CaLB)"/>
    <property type="match status" value="1"/>
</dbReference>
<keyword evidence="12" id="KW-0472">Membrane</keyword>
<evidence type="ECO:0000256" key="8">
    <source>
        <dbReference type="ARBA" id="ARBA00022837"/>
    </source>
</evidence>
<comment type="catalytic activity">
    <reaction evidence="13">
        <text>a 1,2-diacyl-sn-glycerol + H2O = a 2-acylglycerol + a fatty acid + H(+)</text>
        <dbReference type="Rhea" id="RHEA:33275"/>
        <dbReference type="ChEBI" id="CHEBI:15377"/>
        <dbReference type="ChEBI" id="CHEBI:15378"/>
        <dbReference type="ChEBI" id="CHEBI:17389"/>
        <dbReference type="ChEBI" id="CHEBI:17815"/>
        <dbReference type="ChEBI" id="CHEBI:28868"/>
        <dbReference type="EC" id="3.1.1.116"/>
    </reaction>
    <physiologicalReaction direction="left-to-right" evidence="13">
        <dbReference type="Rhea" id="RHEA:33276"/>
    </physiologicalReaction>
</comment>
<keyword evidence="9" id="KW-0442">Lipid degradation</keyword>
<keyword evidence="7" id="KW-0378">Hydrolase</keyword>
<evidence type="ECO:0000256" key="10">
    <source>
        <dbReference type="ARBA" id="ARBA00022989"/>
    </source>
</evidence>
<keyword evidence="4" id="KW-0597">Phosphoprotein</keyword>
<dbReference type="PANTHER" id="PTHR45792:SF8">
    <property type="entry name" value="DIACYLGLYCEROL LIPASE-ALPHA"/>
    <property type="match status" value="1"/>
</dbReference>
<evidence type="ECO:0000256" key="14">
    <source>
        <dbReference type="ARBA" id="ARBA00026104"/>
    </source>
</evidence>
<keyword evidence="18" id="KW-1185">Reference proteome</keyword>
<organism evidence="17 18">
    <name type="scientific">Piromyces finnis</name>
    <dbReference type="NCBI Taxonomy" id="1754191"/>
    <lineage>
        <taxon>Eukaryota</taxon>
        <taxon>Fungi</taxon>
        <taxon>Fungi incertae sedis</taxon>
        <taxon>Chytridiomycota</taxon>
        <taxon>Chytridiomycota incertae sedis</taxon>
        <taxon>Neocallimastigomycetes</taxon>
        <taxon>Neocallimastigales</taxon>
        <taxon>Neocallimastigaceae</taxon>
        <taxon>Piromyces</taxon>
    </lineage>
</organism>
<keyword evidence="10" id="KW-1133">Transmembrane helix</keyword>
<evidence type="ECO:0000313" key="17">
    <source>
        <dbReference type="EMBL" id="ORX55423.1"/>
    </source>
</evidence>
<dbReference type="Gene3D" id="2.60.40.150">
    <property type="entry name" value="C2 domain"/>
    <property type="match status" value="1"/>
</dbReference>
<dbReference type="PANTHER" id="PTHR45792">
    <property type="entry name" value="DIACYLGLYCEROL LIPASE HOMOLOG-RELATED"/>
    <property type="match status" value="1"/>
</dbReference>
<accession>A0A1Y1VH67</accession>
<dbReference type="CDD" id="cd00519">
    <property type="entry name" value="Lipase_3"/>
    <property type="match status" value="1"/>
</dbReference>
<evidence type="ECO:0000256" key="13">
    <source>
        <dbReference type="ARBA" id="ARBA00024531"/>
    </source>
</evidence>
<dbReference type="GO" id="GO:0046872">
    <property type="term" value="F:metal ion binding"/>
    <property type="evidence" value="ECO:0007669"/>
    <property type="project" value="UniProtKB-KW"/>
</dbReference>
<dbReference type="Gene3D" id="3.40.50.1820">
    <property type="entry name" value="alpha/beta hydrolase"/>
    <property type="match status" value="1"/>
</dbReference>
<dbReference type="CDD" id="cd00030">
    <property type="entry name" value="C2"/>
    <property type="match status" value="1"/>
</dbReference>
<comment type="cofactor">
    <cofactor evidence="1">
        <name>Ca(2+)</name>
        <dbReference type="ChEBI" id="CHEBI:29108"/>
    </cofactor>
</comment>
<keyword evidence="3" id="KW-1003">Cell membrane</keyword>
<evidence type="ECO:0000256" key="11">
    <source>
        <dbReference type="ARBA" id="ARBA00023098"/>
    </source>
</evidence>
<keyword evidence="5" id="KW-0812">Transmembrane</keyword>
<dbReference type="OrthoDB" id="438440at2759"/>
<reference evidence="17 18" key="2">
    <citation type="submission" date="2016-08" db="EMBL/GenBank/DDBJ databases">
        <title>Pervasive Adenine N6-methylation of Active Genes in Fungi.</title>
        <authorList>
            <consortium name="DOE Joint Genome Institute"/>
            <person name="Mondo S.J."/>
            <person name="Dannebaum R.O."/>
            <person name="Kuo R.C."/>
            <person name="Labutti K."/>
            <person name="Haridas S."/>
            <person name="Kuo A."/>
            <person name="Salamov A."/>
            <person name="Ahrendt S.R."/>
            <person name="Lipzen A."/>
            <person name="Sullivan W."/>
            <person name="Andreopoulos W.B."/>
            <person name="Clum A."/>
            <person name="Lindquist E."/>
            <person name="Daum C."/>
            <person name="Ramamoorthy G.K."/>
            <person name="Gryganskyi A."/>
            <person name="Culley D."/>
            <person name="Magnuson J.K."/>
            <person name="James T.Y."/>
            <person name="O'Malley M.A."/>
            <person name="Stajich J.E."/>
            <person name="Spatafora J.W."/>
            <person name="Visel A."/>
            <person name="Grigoriev I.V."/>
        </authorList>
    </citation>
    <scope>NUCLEOTIDE SEQUENCE [LARGE SCALE GENOMIC DNA]</scope>
    <source>
        <strain evidence="18">finn</strain>
    </source>
</reference>
<evidence type="ECO:0000256" key="7">
    <source>
        <dbReference type="ARBA" id="ARBA00022801"/>
    </source>
</evidence>
<dbReference type="InterPro" id="IPR035892">
    <property type="entry name" value="C2_domain_sf"/>
</dbReference>
<comment type="caution">
    <text evidence="17">The sequence shown here is derived from an EMBL/GenBank/DDBJ whole genome shotgun (WGS) entry which is preliminary data.</text>
</comment>
<name>A0A1Y1VH67_9FUNG</name>
<evidence type="ECO:0000256" key="2">
    <source>
        <dbReference type="ARBA" id="ARBA00004651"/>
    </source>
</evidence>
<evidence type="ECO:0000256" key="9">
    <source>
        <dbReference type="ARBA" id="ARBA00022963"/>
    </source>
</evidence>
<evidence type="ECO:0000313" key="18">
    <source>
        <dbReference type="Proteomes" id="UP000193719"/>
    </source>
</evidence>
<dbReference type="Pfam" id="PF01764">
    <property type="entry name" value="Lipase_3"/>
    <property type="match status" value="1"/>
</dbReference>
<gene>
    <name evidence="17" type="ORF">BCR36DRAFT_347262</name>
</gene>
<feature type="compositionally biased region" description="Basic and acidic residues" evidence="15">
    <location>
        <begin position="1"/>
        <end position="12"/>
    </location>
</feature>
<evidence type="ECO:0000256" key="12">
    <source>
        <dbReference type="ARBA" id="ARBA00023136"/>
    </source>
</evidence>
<dbReference type="Proteomes" id="UP000193719">
    <property type="component" value="Unassembled WGS sequence"/>
</dbReference>
<evidence type="ECO:0000256" key="6">
    <source>
        <dbReference type="ARBA" id="ARBA00022723"/>
    </source>
</evidence>
<evidence type="ECO:0000259" key="16">
    <source>
        <dbReference type="PROSITE" id="PS50004"/>
    </source>
</evidence>
<feature type="domain" description="C2" evidence="16">
    <location>
        <begin position="262"/>
        <end position="376"/>
    </location>
</feature>
<keyword evidence="8" id="KW-0106">Calcium</keyword>
<dbReference type="GO" id="GO:0016298">
    <property type="term" value="F:lipase activity"/>
    <property type="evidence" value="ECO:0007669"/>
    <property type="project" value="TreeGrafter"/>
</dbReference>
<evidence type="ECO:0000256" key="5">
    <source>
        <dbReference type="ARBA" id="ARBA00022692"/>
    </source>
</evidence>
<evidence type="ECO:0000256" key="1">
    <source>
        <dbReference type="ARBA" id="ARBA00001913"/>
    </source>
</evidence>
<dbReference type="PROSITE" id="PS50004">
    <property type="entry name" value="C2"/>
    <property type="match status" value="1"/>
</dbReference>
<evidence type="ECO:0000256" key="4">
    <source>
        <dbReference type="ARBA" id="ARBA00022553"/>
    </source>
</evidence>
<proteinExistence type="predicted"/>
<dbReference type="InterPro" id="IPR029058">
    <property type="entry name" value="AB_hydrolase_fold"/>
</dbReference>
<sequence length="987" mass="112583">MLLDTKNNDKRNNNNNNNNNNKDSKDKEENKYLNDNKQINNNYLNNENKNENEIEKILIPERGHTLPLTSIDTIDMIYNRQNCSSSLNDTGILRTNSSPTLNRYPYLGTFTSAATRLPNNNYNRNLITPESISEHYSNNYRLFNDKKDISNSKNKFNTGIRTTTTIVTQPANINNNNVVVLPFSPIITKKFSGSSTEASPIIKSPSSSFTNKAITSPSLTNATVNNVLDNSSSLQYEESFSSSNKKKLVMKLNEVNQSQCVIPELIPQTPEQKNVAPEMGKMYVFIIRVNCQQKLYNPYVTVHLGDQQFSTCVSGMSQGLWNEGFMFDVSIHTQFFGLLKFNLYNGNICLPDRFIGKCEIRIESLKNMPEMFDSWYELLDKNNKSPGAINIRIFYAYQDFHKTIGNDSIEDLLIETESHSENDITTREVSESRQRNISRMGTVNEKEFEKFEQDFKNSLSKAPKSWYESIGKVFLSDEMFNVLKMIKRTLSSLGQGFNLGASQLLEGILVLEKYYLKREQSFTKLKSSDKVIRNLILVEKTRDLFRYSLAAYGWIGLNYVGKGKGMILDSMKKDSSIATIVNFLCILKEDILDYNFQPSKVFDQVYFIAYDRRYDAIIFSIRGTLNIKDTMADLVCEYVKWNGGLIHSGVLKSAIYFYKKLFNKLKAIVREKRPKYLYLTGHSLGAGIASALTIMLKNVENEFEAPPGFKIECYCFAPPSILDIELAQVYDDCIFSYVNNNDIVPRLSYGSLMDLYEMVCAVISNDKEKEISLIKLLSSDSKAEEFIDKKLNEFEKCRNNLRVQTTFNTLNLKLCPPGKIYNIINNPVKNDEVILLEVESDDLTEIRVKKSMFMDHSFKGYLENLNSLFESTLLNRLNANMKITYSPKMMTEDYTNMSIISTTSTINSNITPIKEDDESSVCSKSINNNQLNDNKIEVGTSKLREMETLEIDLDSSSSLNNNIKSLATVSTSNVNISVSRETENKLN</sequence>
<dbReference type="InterPro" id="IPR002921">
    <property type="entry name" value="Fungal_lipase-type"/>
</dbReference>
<keyword evidence="6" id="KW-0479">Metal-binding</keyword>
<feature type="region of interest" description="Disordered" evidence="15">
    <location>
        <begin position="1"/>
        <end position="29"/>
    </location>
</feature>
<dbReference type="SUPFAM" id="SSF53474">
    <property type="entry name" value="alpha/beta-Hydrolases"/>
    <property type="match status" value="1"/>
</dbReference>
<dbReference type="EMBL" id="MCFH01000009">
    <property type="protein sequence ID" value="ORX55423.1"/>
    <property type="molecule type" value="Genomic_DNA"/>
</dbReference>
<keyword evidence="11" id="KW-0443">Lipid metabolism</keyword>
<dbReference type="Pfam" id="PF00168">
    <property type="entry name" value="C2"/>
    <property type="match status" value="1"/>
</dbReference>
<dbReference type="EC" id="3.1.1.116" evidence="14"/>
<dbReference type="AlphaFoldDB" id="A0A1Y1VH67"/>
<evidence type="ECO:0000256" key="15">
    <source>
        <dbReference type="SAM" id="MobiDB-lite"/>
    </source>
</evidence>
<dbReference type="InterPro" id="IPR000008">
    <property type="entry name" value="C2_dom"/>
</dbReference>
<reference evidence="17 18" key="1">
    <citation type="submission" date="2016-08" db="EMBL/GenBank/DDBJ databases">
        <title>Genomes of anaerobic fungi encode conserved fungal cellulosomes for biomass hydrolysis.</title>
        <authorList>
            <consortium name="DOE Joint Genome Institute"/>
            <person name="Haitjema C.H."/>
            <person name="Gilmore S.P."/>
            <person name="Henske J.K."/>
            <person name="Solomon K.V."/>
            <person name="De Groot R."/>
            <person name="Kuo A."/>
            <person name="Mondo S.J."/>
            <person name="Salamov A.A."/>
            <person name="Labutti K."/>
            <person name="Zhao Z."/>
            <person name="Chiniquy J."/>
            <person name="Barry K."/>
            <person name="Brewer H.M."/>
            <person name="Purvine S.O."/>
            <person name="Wright A.T."/>
            <person name="Boxma B."/>
            <person name="Van Alen T."/>
            <person name="Hackstein J.H."/>
            <person name="Baker S.E."/>
            <person name="Grigoriev I.V."/>
            <person name="O'Malley M.A."/>
        </authorList>
    </citation>
    <scope>NUCLEOTIDE SEQUENCE [LARGE SCALE GENOMIC DNA]</scope>
    <source>
        <strain evidence="18">finn</strain>
    </source>
</reference>